<dbReference type="PRINTS" id="PR00111">
    <property type="entry name" value="ABHYDROLASE"/>
</dbReference>
<dbReference type="InterPro" id="IPR029058">
    <property type="entry name" value="AB_hydrolase_fold"/>
</dbReference>
<feature type="chain" id="PRO_5039649880" evidence="1">
    <location>
        <begin position="21"/>
        <end position="301"/>
    </location>
</feature>
<gene>
    <name evidence="3" type="ORF">G3I29_28930</name>
</gene>
<comment type="caution">
    <text evidence="3">The sequence shown here is derived from an EMBL/GenBank/DDBJ whole genome shotgun (WGS) entry which is preliminary data.</text>
</comment>
<dbReference type="PANTHER" id="PTHR46438">
    <property type="entry name" value="ALPHA/BETA-HYDROLASES SUPERFAMILY PROTEIN"/>
    <property type="match status" value="1"/>
</dbReference>
<dbReference type="GO" id="GO:0016787">
    <property type="term" value="F:hydrolase activity"/>
    <property type="evidence" value="ECO:0007669"/>
    <property type="project" value="UniProtKB-KW"/>
</dbReference>
<dbReference type="PANTHER" id="PTHR46438:SF11">
    <property type="entry name" value="LIPASE-RELATED"/>
    <property type="match status" value="1"/>
</dbReference>
<accession>A0A6N9UEN5</accession>
<organism evidence="3 4">
    <name type="scientific">Streptomyces halstedii</name>
    <dbReference type="NCBI Taxonomy" id="1944"/>
    <lineage>
        <taxon>Bacteria</taxon>
        <taxon>Bacillati</taxon>
        <taxon>Actinomycetota</taxon>
        <taxon>Actinomycetes</taxon>
        <taxon>Kitasatosporales</taxon>
        <taxon>Streptomycetaceae</taxon>
        <taxon>Streptomyces</taxon>
    </lineage>
</organism>
<dbReference type="InterPro" id="IPR000073">
    <property type="entry name" value="AB_hydrolase_1"/>
</dbReference>
<dbReference type="RefSeq" id="WP_164348817.1">
    <property type="nucleotide sequence ID" value="NZ_JAAGLQ010000616.1"/>
</dbReference>
<proteinExistence type="predicted"/>
<dbReference type="SMART" id="SM00824">
    <property type="entry name" value="PKS_TE"/>
    <property type="match status" value="1"/>
</dbReference>
<dbReference type="EMBL" id="JAAGLQ010000616">
    <property type="protein sequence ID" value="NEA19425.1"/>
    <property type="molecule type" value="Genomic_DNA"/>
</dbReference>
<protein>
    <submittedName>
        <fullName evidence="3">Alpha/beta hydrolase</fullName>
    </submittedName>
</protein>
<dbReference type="InterPro" id="IPR020802">
    <property type="entry name" value="TesA-like"/>
</dbReference>
<evidence type="ECO:0000313" key="3">
    <source>
        <dbReference type="EMBL" id="NEA19425.1"/>
    </source>
</evidence>
<keyword evidence="1" id="KW-0732">Signal</keyword>
<feature type="signal peptide" evidence="1">
    <location>
        <begin position="1"/>
        <end position="20"/>
    </location>
</feature>
<keyword evidence="3" id="KW-0378">Hydrolase</keyword>
<reference evidence="3 4" key="1">
    <citation type="submission" date="2020-01" db="EMBL/GenBank/DDBJ databases">
        <title>Insect and environment-associated Actinomycetes.</title>
        <authorList>
            <person name="Currrie C."/>
            <person name="Chevrette M."/>
            <person name="Carlson C."/>
            <person name="Stubbendieck R."/>
            <person name="Wendt-Pienkowski E."/>
        </authorList>
    </citation>
    <scope>NUCLEOTIDE SEQUENCE [LARGE SCALE GENOMIC DNA]</scope>
    <source>
        <strain evidence="3 4">SID11342</strain>
    </source>
</reference>
<dbReference type="AlphaFoldDB" id="A0A6N9UEN5"/>
<dbReference type="Proteomes" id="UP000471293">
    <property type="component" value="Unassembled WGS sequence"/>
</dbReference>
<dbReference type="PROSITE" id="PS51257">
    <property type="entry name" value="PROKAR_LIPOPROTEIN"/>
    <property type="match status" value="1"/>
</dbReference>
<sequence>MARTIRTTVMTALCCAAVGAGLVGCEDITETEPRPASTADASPSASGLFSGTKKIDVKGRSVNVSCSGDAVDGRPVVVLMAGLGDGLDKMAALQKSLSEKDRVCSFDRLGEGASDKPAGPQTVADSGKVLTAVLDRVAGDGPVVLAGHSLGGLLAARYAPDHQDRVKGLVLMDATSPTTTADIAKVIPDSAEDPGAELREQTLAVNEGENPEMLVIPDGKVRSAGDIPVEVIQHGTPYLAEVPTYGSGLEEVWSEGQRQWLAVSPGRAVLTTAAKSGHYIYADRPDLAVKAVQRVTTQAAG</sequence>
<dbReference type="Pfam" id="PF00561">
    <property type="entry name" value="Abhydrolase_1"/>
    <property type="match status" value="1"/>
</dbReference>
<evidence type="ECO:0000256" key="1">
    <source>
        <dbReference type="SAM" id="SignalP"/>
    </source>
</evidence>
<feature type="domain" description="Thioesterase TesA-like" evidence="2">
    <location>
        <begin position="64"/>
        <end position="296"/>
    </location>
</feature>
<name>A0A6N9UEN5_STRHA</name>
<evidence type="ECO:0000313" key="4">
    <source>
        <dbReference type="Proteomes" id="UP000471293"/>
    </source>
</evidence>
<dbReference type="Gene3D" id="3.40.50.1820">
    <property type="entry name" value="alpha/beta hydrolase"/>
    <property type="match status" value="1"/>
</dbReference>
<evidence type="ECO:0000259" key="2">
    <source>
        <dbReference type="SMART" id="SM00824"/>
    </source>
</evidence>
<dbReference type="SUPFAM" id="SSF53474">
    <property type="entry name" value="alpha/beta-Hydrolases"/>
    <property type="match status" value="1"/>
</dbReference>